<evidence type="ECO:0008006" key="6">
    <source>
        <dbReference type="Google" id="ProtNLM"/>
    </source>
</evidence>
<dbReference type="PANTHER" id="PTHR39757:SF9">
    <property type="entry name" value="CAPSANTHIN_CAPSORUBIN SYNTHASE, CHROMOPLAST PROTEIN"/>
    <property type="match status" value="1"/>
</dbReference>
<gene>
    <name evidence="4" type="ORF">DH2020_000432</name>
</gene>
<dbReference type="Pfam" id="PF05834">
    <property type="entry name" value="Lycopene_cycl"/>
    <property type="match status" value="1"/>
</dbReference>
<keyword evidence="3" id="KW-0413">Isomerase</keyword>
<protein>
    <recommendedName>
        <fullName evidence="6">Lycopene beta-cyclase</fullName>
    </recommendedName>
</protein>
<dbReference type="Proteomes" id="UP001318860">
    <property type="component" value="Unassembled WGS sequence"/>
</dbReference>
<dbReference type="Gene3D" id="3.50.50.60">
    <property type="entry name" value="FAD/NAD(P)-binding domain"/>
    <property type="match status" value="1"/>
</dbReference>
<evidence type="ECO:0000256" key="2">
    <source>
        <dbReference type="ARBA" id="ARBA00006599"/>
    </source>
</evidence>
<evidence type="ECO:0000256" key="1">
    <source>
        <dbReference type="ARBA" id="ARBA00004829"/>
    </source>
</evidence>
<reference evidence="4 5" key="1">
    <citation type="journal article" date="2021" name="Comput. Struct. Biotechnol. J.">
        <title>De novo genome assembly of the potent medicinal plant Rehmannia glutinosa using nanopore technology.</title>
        <authorList>
            <person name="Ma L."/>
            <person name="Dong C."/>
            <person name="Song C."/>
            <person name="Wang X."/>
            <person name="Zheng X."/>
            <person name="Niu Y."/>
            <person name="Chen S."/>
            <person name="Feng W."/>
        </authorList>
    </citation>
    <scope>NUCLEOTIDE SEQUENCE [LARGE SCALE GENOMIC DNA]</scope>
    <source>
        <strain evidence="4">DH-2019</strain>
    </source>
</reference>
<comment type="pathway">
    <text evidence="1">Carotenoid biosynthesis.</text>
</comment>
<evidence type="ECO:0000256" key="3">
    <source>
        <dbReference type="ARBA" id="ARBA00023235"/>
    </source>
</evidence>
<dbReference type="NCBIfam" id="TIGR01790">
    <property type="entry name" value="carotene-cycl"/>
    <property type="match status" value="1"/>
</dbReference>
<sequence>MASLLNLSPTPPPQLSTSRPCFLPANTPFFHPLTKYHSRKYHQKVQSTKFTSFLDFEPESKPEPLDFDIPWFNPADRALFDVIVIGAGPAGLRLADQVSSFGIKVCCVDPSPLSMWPNNYGVWADEFESLGLDDCLDKIWPMASIFIDDEKTNYFDRAYGRVNRKGLKLKFLSNCASNGVKFHKAKALKVNHEEFESSVVCDDGTMLKASLIVDASGYTTNFLEFDKPRNNGLQIAHGILAEVDSHPFDLDKMHLMDWRDSHLSNEPGLRASNSKLPTFLYVMTFDSNLVFLEETALVNRPILSYTELKNRMVARLRHLGYFCNYP</sequence>
<dbReference type="PANTHER" id="PTHR39757">
    <property type="match status" value="1"/>
</dbReference>
<evidence type="ECO:0000313" key="4">
    <source>
        <dbReference type="EMBL" id="KAK6163568.1"/>
    </source>
</evidence>
<evidence type="ECO:0000313" key="5">
    <source>
        <dbReference type="Proteomes" id="UP001318860"/>
    </source>
</evidence>
<proteinExistence type="inferred from homology"/>
<dbReference type="EMBL" id="JABTTQ020000001">
    <property type="protein sequence ID" value="KAK6163568.1"/>
    <property type="molecule type" value="Genomic_DNA"/>
</dbReference>
<comment type="similarity">
    <text evidence="2">Belongs to the lycopene cyclase family.</text>
</comment>
<dbReference type="SUPFAM" id="SSF51905">
    <property type="entry name" value="FAD/NAD(P)-binding domain"/>
    <property type="match status" value="1"/>
</dbReference>
<dbReference type="InterPro" id="IPR010108">
    <property type="entry name" value="Lycopene_cyclase_b/e"/>
</dbReference>
<keyword evidence="5" id="KW-1185">Reference proteome</keyword>
<name>A0ABR0XWX7_REHGL</name>
<comment type="caution">
    <text evidence="4">The sequence shown here is derived from an EMBL/GenBank/DDBJ whole genome shotgun (WGS) entry which is preliminary data.</text>
</comment>
<organism evidence="4 5">
    <name type="scientific">Rehmannia glutinosa</name>
    <name type="common">Chinese foxglove</name>
    <dbReference type="NCBI Taxonomy" id="99300"/>
    <lineage>
        <taxon>Eukaryota</taxon>
        <taxon>Viridiplantae</taxon>
        <taxon>Streptophyta</taxon>
        <taxon>Embryophyta</taxon>
        <taxon>Tracheophyta</taxon>
        <taxon>Spermatophyta</taxon>
        <taxon>Magnoliopsida</taxon>
        <taxon>eudicotyledons</taxon>
        <taxon>Gunneridae</taxon>
        <taxon>Pentapetalae</taxon>
        <taxon>asterids</taxon>
        <taxon>lamiids</taxon>
        <taxon>Lamiales</taxon>
        <taxon>Orobanchaceae</taxon>
        <taxon>Rehmannieae</taxon>
        <taxon>Rehmannia</taxon>
    </lineage>
</organism>
<dbReference type="InterPro" id="IPR036188">
    <property type="entry name" value="FAD/NAD-bd_sf"/>
</dbReference>
<accession>A0ABR0XWX7</accession>